<dbReference type="Pfam" id="PF00501">
    <property type="entry name" value="AMP-binding"/>
    <property type="match status" value="1"/>
</dbReference>
<dbReference type="Pfam" id="PF23562">
    <property type="entry name" value="AMP-binding_C_3"/>
    <property type="match status" value="1"/>
</dbReference>
<accession>A0AAW0GEL1</accession>
<evidence type="ECO:0000313" key="4">
    <source>
        <dbReference type="Proteomes" id="UP001385951"/>
    </source>
</evidence>
<proteinExistence type="inferred from homology"/>
<organism evidence="3 4">
    <name type="scientific">Cerrena zonata</name>
    <dbReference type="NCBI Taxonomy" id="2478898"/>
    <lineage>
        <taxon>Eukaryota</taxon>
        <taxon>Fungi</taxon>
        <taxon>Dikarya</taxon>
        <taxon>Basidiomycota</taxon>
        <taxon>Agaricomycotina</taxon>
        <taxon>Agaricomycetes</taxon>
        <taxon>Polyporales</taxon>
        <taxon>Cerrenaceae</taxon>
        <taxon>Cerrena</taxon>
    </lineage>
</organism>
<dbReference type="InterPro" id="IPR042099">
    <property type="entry name" value="ANL_N_sf"/>
</dbReference>
<comment type="similarity">
    <text evidence="1">Belongs to the ATP-dependent AMP-binding enzyme family.</text>
</comment>
<dbReference type="InterPro" id="IPR000873">
    <property type="entry name" value="AMP-dep_synth/lig_dom"/>
</dbReference>
<keyword evidence="4" id="KW-1185">Reference proteome</keyword>
<reference evidence="3 4" key="1">
    <citation type="submission" date="2022-09" db="EMBL/GenBank/DDBJ databases">
        <authorList>
            <person name="Palmer J.M."/>
        </authorList>
    </citation>
    <scope>NUCLEOTIDE SEQUENCE [LARGE SCALE GENOMIC DNA]</scope>
    <source>
        <strain evidence="3 4">DSM 7382</strain>
    </source>
</reference>
<dbReference type="GO" id="GO:0006631">
    <property type="term" value="P:fatty acid metabolic process"/>
    <property type="evidence" value="ECO:0007669"/>
    <property type="project" value="TreeGrafter"/>
</dbReference>
<dbReference type="PANTHER" id="PTHR43201:SF8">
    <property type="entry name" value="ACYL-COA SYNTHETASE FAMILY MEMBER 3"/>
    <property type="match status" value="1"/>
</dbReference>
<evidence type="ECO:0000256" key="1">
    <source>
        <dbReference type="ARBA" id="ARBA00006432"/>
    </source>
</evidence>
<sequence>MRPSDLLTKAAATFPNRVAFRIPKSIISGEATEQWTPITFKEFHTTVCCYAKYWHHVLQQEGIKKRDVVVLWIEGFAYHEIVHVFALIEGGYIPQCIPSRLQNPSVVYELAAISGAKALLYHPSVQPPLNCPMFTHEVRELGLTDIAAYTSFAGHDEEPNSVSIKPNDIVAIYHTSGSTGNLPKLVKFTAKAVAVMAEKHTGRRKNSKPSTRIWMGSVAHAGQFFATNLCIVDGDCIVQPFHHPYTPSHFVTMVRECSVNVLTIWSPSLSQIIRAAKQDQVVLSTLQSLDIIVTSGAPFPPDELKWGHENGLSIVNYFALTEAVGAILHTVPMKTSDPAPTLFRPVPGIGVIFSPASNHPGFEGIKLLELVVSSSSPLFPGPSFASSIDGHLHTGDFFEEILPGRYKYRGRIDDWIKMSNATRCDAKAIEDYLRLTCPDLISECVVVGSGRVCPAIFIERHISFQGHDDELKREIVRRSIKFNSRRYTNEQVPGETLIFVVDRGELPRTVTKGNVRRKAVEDKYRTVLDGAYLVTPKL</sequence>
<gene>
    <name evidence="3" type="ORF">QCA50_005225</name>
</gene>
<comment type="caution">
    <text evidence="3">The sequence shown here is derived from an EMBL/GenBank/DDBJ whole genome shotgun (WGS) entry which is preliminary data.</text>
</comment>
<name>A0AAW0GEL1_9APHY</name>
<protein>
    <recommendedName>
        <fullName evidence="2">AMP-dependent synthetase/ligase domain-containing protein</fullName>
    </recommendedName>
</protein>
<dbReference type="PANTHER" id="PTHR43201">
    <property type="entry name" value="ACYL-COA SYNTHETASE"/>
    <property type="match status" value="1"/>
</dbReference>
<dbReference type="GO" id="GO:0031956">
    <property type="term" value="F:medium-chain fatty acid-CoA ligase activity"/>
    <property type="evidence" value="ECO:0007669"/>
    <property type="project" value="TreeGrafter"/>
</dbReference>
<evidence type="ECO:0000313" key="3">
    <source>
        <dbReference type="EMBL" id="KAK7691821.1"/>
    </source>
</evidence>
<dbReference type="AlphaFoldDB" id="A0AAW0GEL1"/>
<dbReference type="Gene3D" id="3.40.50.12780">
    <property type="entry name" value="N-terminal domain of ligase-like"/>
    <property type="match status" value="1"/>
</dbReference>
<feature type="domain" description="AMP-dependent synthetase/ligase" evidence="2">
    <location>
        <begin position="8"/>
        <end position="349"/>
    </location>
</feature>
<dbReference type="EMBL" id="JASBNA010000005">
    <property type="protein sequence ID" value="KAK7691821.1"/>
    <property type="molecule type" value="Genomic_DNA"/>
</dbReference>
<dbReference type="SUPFAM" id="SSF56801">
    <property type="entry name" value="Acetyl-CoA synthetase-like"/>
    <property type="match status" value="1"/>
</dbReference>
<dbReference type="Proteomes" id="UP001385951">
    <property type="component" value="Unassembled WGS sequence"/>
</dbReference>
<evidence type="ECO:0000259" key="2">
    <source>
        <dbReference type="Pfam" id="PF00501"/>
    </source>
</evidence>